<organism evidence="5">
    <name type="scientific">marine sediment metagenome</name>
    <dbReference type="NCBI Taxonomy" id="412755"/>
    <lineage>
        <taxon>unclassified sequences</taxon>
        <taxon>metagenomes</taxon>
        <taxon>ecological metagenomes</taxon>
    </lineage>
</organism>
<dbReference type="GO" id="GO:0030313">
    <property type="term" value="C:cell envelope"/>
    <property type="evidence" value="ECO:0007669"/>
    <property type="project" value="UniProtKB-SubCell"/>
</dbReference>
<comment type="similarity">
    <text evidence="2">Belongs to the bacterial solute-binding protein 2 family.</text>
</comment>
<sequence length="151" mass="17249">MGDTGDNYSVTIHQGFESIISEYPNIEWVTKDTPGWETTATIDIVNDQLTIRDDIDVIFIHWDGRVPWIYSVLEENDYSKGDIKIVGTDGCPEALQMIREGWLESTVNTPVLSEAYGNWVFMDEVLANEEIIPEKYNILDVECELAIEEWG</sequence>
<accession>X1VN62</accession>
<keyword evidence="3" id="KW-0732">Signal</keyword>
<name>X1VN62_9ZZZZ</name>
<dbReference type="InterPro" id="IPR025997">
    <property type="entry name" value="SBP_2_dom"/>
</dbReference>
<evidence type="ECO:0000256" key="1">
    <source>
        <dbReference type="ARBA" id="ARBA00004196"/>
    </source>
</evidence>
<dbReference type="PANTHER" id="PTHR46847">
    <property type="entry name" value="D-ALLOSE-BINDING PERIPLASMIC PROTEIN-RELATED"/>
    <property type="match status" value="1"/>
</dbReference>
<evidence type="ECO:0000256" key="2">
    <source>
        <dbReference type="ARBA" id="ARBA00007639"/>
    </source>
</evidence>
<dbReference type="Gene3D" id="3.40.50.2300">
    <property type="match status" value="1"/>
</dbReference>
<evidence type="ECO:0000259" key="4">
    <source>
        <dbReference type="Pfam" id="PF13407"/>
    </source>
</evidence>
<comment type="caution">
    <text evidence="5">The sequence shown here is derived from an EMBL/GenBank/DDBJ whole genome shotgun (WGS) entry which is preliminary data.</text>
</comment>
<dbReference type="PANTHER" id="PTHR46847:SF1">
    <property type="entry name" value="D-ALLOSE-BINDING PERIPLASMIC PROTEIN-RELATED"/>
    <property type="match status" value="1"/>
</dbReference>
<reference evidence="5" key="1">
    <citation type="journal article" date="2014" name="Front. Microbiol.">
        <title>High frequency of phylogenetically diverse reductive dehalogenase-homologous genes in deep subseafloor sedimentary metagenomes.</title>
        <authorList>
            <person name="Kawai M."/>
            <person name="Futagami T."/>
            <person name="Toyoda A."/>
            <person name="Takaki Y."/>
            <person name="Nishi S."/>
            <person name="Hori S."/>
            <person name="Arai W."/>
            <person name="Tsubouchi T."/>
            <person name="Morono Y."/>
            <person name="Uchiyama I."/>
            <person name="Ito T."/>
            <person name="Fujiyama A."/>
            <person name="Inagaki F."/>
            <person name="Takami H."/>
        </authorList>
    </citation>
    <scope>NUCLEOTIDE SEQUENCE</scope>
    <source>
        <strain evidence="5">Expedition CK06-06</strain>
    </source>
</reference>
<dbReference type="Pfam" id="PF13407">
    <property type="entry name" value="Peripla_BP_4"/>
    <property type="match status" value="1"/>
</dbReference>
<evidence type="ECO:0000256" key="3">
    <source>
        <dbReference type="ARBA" id="ARBA00022729"/>
    </source>
</evidence>
<protein>
    <recommendedName>
        <fullName evidence="4">Periplasmic binding protein domain-containing protein</fullName>
    </recommendedName>
</protein>
<feature type="non-terminal residue" evidence="5">
    <location>
        <position position="151"/>
    </location>
</feature>
<dbReference type="GO" id="GO:0030246">
    <property type="term" value="F:carbohydrate binding"/>
    <property type="evidence" value="ECO:0007669"/>
    <property type="project" value="UniProtKB-ARBA"/>
</dbReference>
<dbReference type="AlphaFoldDB" id="X1VN62"/>
<evidence type="ECO:0000313" key="5">
    <source>
        <dbReference type="EMBL" id="GAJ10135.1"/>
    </source>
</evidence>
<dbReference type="SUPFAM" id="SSF53822">
    <property type="entry name" value="Periplasmic binding protein-like I"/>
    <property type="match status" value="1"/>
</dbReference>
<proteinExistence type="inferred from homology"/>
<feature type="domain" description="Periplasmic binding protein" evidence="4">
    <location>
        <begin position="2"/>
        <end position="116"/>
    </location>
</feature>
<dbReference type="InterPro" id="IPR028082">
    <property type="entry name" value="Peripla_BP_I"/>
</dbReference>
<comment type="subcellular location">
    <subcellularLocation>
        <location evidence="1">Cell envelope</location>
    </subcellularLocation>
</comment>
<dbReference type="EMBL" id="BARW01032153">
    <property type="protein sequence ID" value="GAJ10135.1"/>
    <property type="molecule type" value="Genomic_DNA"/>
</dbReference>
<gene>
    <name evidence="5" type="ORF">S12H4_50953</name>
</gene>